<dbReference type="PATRIC" id="fig|281309.8.peg.5550"/>
<gene>
    <name evidence="1" type="ordered locus">pBT9727_0053</name>
</gene>
<name>Q5LK82_BACHK</name>
<dbReference type="AlphaFoldDB" id="Q5LK82"/>
<reference evidence="1 2" key="1">
    <citation type="journal article" date="2006" name="J. Bacteriol.">
        <title>Pathogenomic sequence analysis of Bacillus cereus and Bacillus thuringiensis isolates closely related to Bacillus anthracis.</title>
        <authorList>
            <person name="Han C.S."/>
            <person name="Xie G."/>
            <person name="Challacombe J.F."/>
            <person name="Altherr M.R."/>
            <person name="Bhotika S.S."/>
            <person name="Brown N."/>
            <person name="Bruce D."/>
            <person name="Campbell C.S."/>
            <person name="Campbell M.L."/>
            <person name="Chen J."/>
            <person name="Chertkov O."/>
            <person name="Cleland C."/>
            <person name="Dimitrijevic M."/>
            <person name="Doggett N.A."/>
            <person name="Fawcett J.J."/>
            <person name="Glavina T."/>
            <person name="Goodwin L.A."/>
            <person name="Green L.D."/>
            <person name="Hill K.K."/>
            <person name="Hitchcock P."/>
            <person name="Jackson P.J."/>
            <person name="Keim P."/>
            <person name="Kewalramani A.R."/>
            <person name="Longmire J."/>
            <person name="Lucas S."/>
            <person name="Malfatti S."/>
            <person name="McMurry K."/>
            <person name="Meincke L.J."/>
            <person name="Misra M."/>
            <person name="Moseman B.L."/>
            <person name="Mundt M."/>
            <person name="Munk A.C."/>
            <person name="Okinaka R.T."/>
            <person name="Parson-Quintana B."/>
            <person name="Reilly L.P."/>
            <person name="Richardson P."/>
            <person name="Robinson D.L."/>
            <person name="Rubin E."/>
            <person name="Saunders E."/>
            <person name="Tapia R."/>
            <person name="Tesmer J.G."/>
            <person name="Thayer N."/>
            <person name="Thompson L.S."/>
            <person name="Tice H."/>
            <person name="Ticknor L.O."/>
            <person name="Wills P.L."/>
            <person name="Brettin T.S."/>
            <person name="Gilna P."/>
        </authorList>
    </citation>
    <scope>NUCLEOTIDE SEQUENCE [LARGE SCALE GENOMIC DNA]</scope>
    <source>
        <strain evidence="1 2">97-27</strain>
        <plasmid evidence="2">pBT9727</plasmid>
    </source>
</reference>
<proteinExistence type="predicted"/>
<keyword evidence="1" id="KW-0614">Plasmid</keyword>
<dbReference type="Proteomes" id="UP000001301">
    <property type="component" value="Plasmid pBT9727"/>
</dbReference>
<sequence>MEYMEEYNAIVEKFKELESAERSLVQISRDYGFTEEKVDKDDNNVIAGNRYELFKASKQVGKHKLVIKVETRDKYSSFGNDDEPYFNTIELWEGVKLVESKGYTYFK</sequence>
<evidence type="ECO:0000313" key="1">
    <source>
        <dbReference type="EMBL" id="AAW31024.1"/>
    </source>
</evidence>
<geneLocation type="plasmid" evidence="1 2">
    <name>pBT9727</name>
</geneLocation>
<dbReference type="KEGG" id="btk:pBT9727_0053"/>
<accession>Q5LK82</accession>
<evidence type="ECO:0000313" key="2">
    <source>
        <dbReference type="Proteomes" id="UP000001301"/>
    </source>
</evidence>
<organism evidence="1 2">
    <name type="scientific">Bacillus thuringiensis subsp. konkukian (strain 97-27)</name>
    <dbReference type="NCBI Taxonomy" id="281309"/>
    <lineage>
        <taxon>Bacteria</taxon>
        <taxon>Bacillati</taxon>
        <taxon>Bacillota</taxon>
        <taxon>Bacilli</taxon>
        <taxon>Bacillales</taxon>
        <taxon>Bacillaceae</taxon>
        <taxon>Bacillus</taxon>
        <taxon>Bacillus cereus group</taxon>
    </lineage>
</organism>
<dbReference type="EMBL" id="CP000047">
    <property type="protein sequence ID" value="AAW31024.1"/>
    <property type="molecule type" value="Genomic_DNA"/>
</dbReference>
<protein>
    <submittedName>
        <fullName evidence="1">Uncharacterized protein</fullName>
    </submittedName>
</protein>
<dbReference type="HOGENOM" id="CLU_2231004_0_0_9"/>